<dbReference type="InterPro" id="IPR001296">
    <property type="entry name" value="Glyco_trans_1"/>
</dbReference>
<dbReference type="KEGG" id="meiy:MIN45_P0019"/>
<dbReference type="EC" id="2.4.1.337" evidence="3"/>
<dbReference type="Proteomes" id="UP001321450">
    <property type="component" value="Chromosome"/>
</dbReference>
<feature type="domain" description="Glycosyl transferase family 1" evidence="1">
    <location>
        <begin position="172"/>
        <end position="341"/>
    </location>
</feature>
<gene>
    <name evidence="3" type="ORF">MIN45_P0019</name>
</gene>
<feature type="domain" description="Glycosyltransferase subfamily 4-like N-terminal" evidence="2">
    <location>
        <begin position="15"/>
        <end position="161"/>
    </location>
</feature>
<dbReference type="InterPro" id="IPR028098">
    <property type="entry name" value="Glyco_trans_4-like_N"/>
</dbReference>
<dbReference type="RefSeq" id="WP_286292593.1">
    <property type="nucleotide sequence ID" value="NZ_AP024718.1"/>
</dbReference>
<dbReference type="EMBL" id="AP024718">
    <property type="protein sequence ID" value="BCX87652.1"/>
    <property type="molecule type" value="Genomic_DNA"/>
</dbReference>
<accession>A0AAU9CJ56</accession>
<keyword evidence="4" id="KW-1185">Reference proteome</keyword>
<dbReference type="PANTHER" id="PTHR12526">
    <property type="entry name" value="GLYCOSYLTRANSFERASE"/>
    <property type="match status" value="1"/>
</dbReference>
<dbReference type="SUPFAM" id="SSF53756">
    <property type="entry name" value="UDP-Glycosyltransferase/glycogen phosphorylase"/>
    <property type="match status" value="1"/>
</dbReference>
<dbReference type="Pfam" id="PF00534">
    <property type="entry name" value="Glycos_transf_1"/>
    <property type="match status" value="1"/>
</dbReference>
<evidence type="ECO:0000259" key="2">
    <source>
        <dbReference type="Pfam" id="PF13439"/>
    </source>
</evidence>
<keyword evidence="3" id="KW-0328">Glycosyltransferase</keyword>
<dbReference type="AlphaFoldDB" id="A0AAU9CJ56"/>
<dbReference type="GO" id="GO:0047228">
    <property type="term" value="F:1,2-diacylglycerol 3-glucosyltransferase activity"/>
    <property type="evidence" value="ECO:0007669"/>
    <property type="project" value="UniProtKB-EC"/>
</dbReference>
<proteinExistence type="predicted"/>
<evidence type="ECO:0000313" key="4">
    <source>
        <dbReference type="Proteomes" id="UP001321450"/>
    </source>
</evidence>
<name>A0AAU9CJ56_9GAMM</name>
<protein>
    <submittedName>
        <fullName evidence="3">1,2-diacylglycerol 3-alpha-glucosyltransferase</fullName>
        <ecNumber evidence="3">2.4.1.337</ecNumber>
    </submittedName>
</protein>
<keyword evidence="3" id="KW-0808">Transferase</keyword>
<dbReference type="GO" id="GO:1901135">
    <property type="term" value="P:carbohydrate derivative metabolic process"/>
    <property type="evidence" value="ECO:0007669"/>
    <property type="project" value="UniProtKB-ARBA"/>
</dbReference>
<sequence length="377" mass="42296">MRIGYISSYPPIECGIAAYSAYLSDALREQGVDVYVVSHLGASGPQVFPAFNENDLDDKAYQVALRFTPDIVHVQHEFGLYGPHFGVNILPVIVKFRLIGVPVVTTLHTVYENPQPGHRVLIENILANSERVIVHQDYQRRTLEKLYPPQYSRKVTVIPHGARLVEPVAGAKAKLGLPADRKVILMIGYFRPSKNFELVIDLLPEILRRYPDALLVLAGKIRNQEYAEYRNQLFEHIRRSPARDHIRVILGQLRQETFDTILSAADVVVLPYKLTSQSGILAHCLAFGRPVVTSDTPAMRELIRQSGAGLIVASDDRYAEAIAELLGDEAKARAMGEAARRFVREKLAWPLIARRHVELYEGLMTHPDIGSQIIVVD</sequence>
<reference evidence="4" key="1">
    <citation type="journal article" date="2024" name="Int. J. Syst. Evol. Microbiol.">
        <title>Methylomarinovum tepidoasis sp. nov., a moderately thermophilic methanotroph of the family Methylothermaceae isolated from a deep-sea hydrothermal field.</title>
        <authorList>
            <person name="Hirayama H."/>
            <person name="Takaki Y."/>
            <person name="Abe M."/>
            <person name="Miyazaki M."/>
            <person name="Uematsu K."/>
            <person name="Matsui Y."/>
            <person name="Takai K."/>
        </authorList>
    </citation>
    <scope>NUCLEOTIDE SEQUENCE [LARGE SCALE GENOMIC DNA]</scope>
    <source>
        <strain evidence="4">IN45</strain>
    </source>
</reference>
<dbReference type="Gene3D" id="3.40.50.2000">
    <property type="entry name" value="Glycogen Phosphorylase B"/>
    <property type="match status" value="2"/>
</dbReference>
<evidence type="ECO:0000259" key="1">
    <source>
        <dbReference type="Pfam" id="PF00534"/>
    </source>
</evidence>
<organism evidence="3 4">
    <name type="scientific">Methylomarinovum tepidoasis</name>
    <dbReference type="NCBI Taxonomy" id="2840183"/>
    <lineage>
        <taxon>Bacteria</taxon>
        <taxon>Pseudomonadati</taxon>
        <taxon>Pseudomonadota</taxon>
        <taxon>Gammaproteobacteria</taxon>
        <taxon>Methylococcales</taxon>
        <taxon>Methylothermaceae</taxon>
        <taxon>Methylomarinovum</taxon>
    </lineage>
</organism>
<evidence type="ECO:0000313" key="3">
    <source>
        <dbReference type="EMBL" id="BCX87652.1"/>
    </source>
</evidence>
<dbReference type="Pfam" id="PF13439">
    <property type="entry name" value="Glyco_transf_4"/>
    <property type="match status" value="1"/>
</dbReference>